<evidence type="ECO:0000256" key="2">
    <source>
        <dbReference type="SAM" id="MobiDB-lite"/>
    </source>
</evidence>
<feature type="region of interest" description="Disordered" evidence="2">
    <location>
        <begin position="21"/>
        <end position="49"/>
    </location>
</feature>
<feature type="domain" description="Sortilin N-terminal" evidence="3">
    <location>
        <begin position="135"/>
        <end position="256"/>
    </location>
</feature>
<sequence length="333" mass="36579">MIKKLFLITSISTAIILTGCSQNDESQPDGETQKENTEQTDKQENQEKTGDLSDFLQSFEGTVNHVHGIGYIHPDAGMAFATHSGLKFYQDGDWVETKEQFNDYMGFTAVDNGFYTSGHPGKDSDLPNPLGLKKSTDGGQTLEDLGFEGESDFHTMGVGYNNHAIYLVNIQPNSELDAGFYRSLDDGETWEAIEAAGISTSPFALAVHPTDKNVVAASTQNGIYLSKDGGQTFEPVKENTQGTALYFEEERLYFATYSSEPKLESINLKDTTADTLSLPEIGNQAILYVAKNPDNEDEITLLSSDGEKENAFISTDEGENWKQILDQGKTISK</sequence>
<dbReference type="InterPro" id="IPR031778">
    <property type="entry name" value="Sortilin_N"/>
</dbReference>
<dbReference type="RefSeq" id="WP_062441323.1">
    <property type="nucleotide sequence ID" value="NZ_BMCJ01000002.1"/>
</dbReference>
<evidence type="ECO:0000259" key="3">
    <source>
        <dbReference type="Pfam" id="PF15902"/>
    </source>
</evidence>
<dbReference type="CDD" id="cd15482">
    <property type="entry name" value="Sialidase_non-viral"/>
    <property type="match status" value="1"/>
</dbReference>
<evidence type="ECO:0000313" key="4">
    <source>
        <dbReference type="EMBL" id="GGC82803.1"/>
    </source>
</evidence>
<organism evidence="4 5">
    <name type="scientific">Thalassobacillus devorans</name>
    <dbReference type="NCBI Taxonomy" id="279813"/>
    <lineage>
        <taxon>Bacteria</taxon>
        <taxon>Bacillati</taxon>
        <taxon>Bacillota</taxon>
        <taxon>Bacilli</taxon>
        <taxon>Bacillales</taxon>
        <taxon>Bacillaceae</taxon>
        <taxon>Thalassobacillus</taxon>
    </lineage>
</organism>
<dbReference type="EMBL" id="BMCJ01000002">
    <property type="protein sequence ID" value="GGC82803.1"/>
    <property type="molecule type" value="Genomic_DNA"/>
</dbReference>
<name>A0ABQ1NTB3_9BACI</name>
<dbReference type="NCBIfam" id="NF045728">
    <property type="entry name" value="glycosyl_F510_1955"/>
    <property type="match status" value="1"/>
</dbReference>
<gene>
    <name evidence="4" type="ORF">GCM10007216_11670</name>
</gene>
<protein>
    <recommendedName>
        <fullName evidence="3">Sortilin N-terminal domain-containing protein</fullName>
    </recommendedName>
</protein>
<dbReference type="Gene3D" id="2.130.10.10">
    <property type="entry name" value="YVTN repeat-like/Quinoprotein amine dehydrogenase"/>
    <property type="match status" value="2"/>
</dbReference>
<evidence type="ECO:0000313" key="5">
    <source>
        <dbReference type="Proteomes" id="UP000619534"/>
    </source>
</evidence>
<dbReference type="Pfam" id="PF15902">
    <property type="entry name" value="Sortilin-Vps10"/>
    <property type="match status" value="1"/>
</dbReference>
<accession>A0ABQ1NTB3</accession>
<dbReference type="InterPro" id="IPR015943">
    <property type="entry name" value="WD40/YVTN_repeat-like_dom_sf"/>
</dbReference>
<feature type="compositionally biased region" description="Basic and acidic residues" evidence="2">
    <location>
        <begin position="31"/>
        <end position="49"/>
    </location>
</feature>
<evidence type="ECO:0000256" key="1">
    <source>
        <dbReference type="ARBA" id="ARBA00022737"/>
    </source>
</evidence>
<dbReference type="Proteomes" id="UP000619534">
    <property type="component" value="Unassembled WGS sequence"/>
</dbReference>
<keyword evidence="1" id="KW-0677">Repeat</keyword>
<reference evidence="5" key="1">
    <citation type="journal article" date="2019" name="Int. J. Syst. Evol. Microbiol.">
        <title>The Global Catalogue of Microorganisms (GCM) 10K type strain sequencing project: providing services to taxonomists for standard genome sequencing and annotation.</title>
        <authorList>
            <consortium name="The Broad Institute Genomics Platform"/>
            <consortium name="The Broad Institute Genome Sequencing Center for Infectious Disease"/>
            <person name="Wu L."/>
            <person name="Ma J."/>
        </authorList>
    </citation>
    <scope>NUCLEOTIDE SEQUENCE [LARGE SCALE GENOMIC DNA]</scope>
    <source>
        <strain evidence="5">CCM 7282</strain>
    </source>
</reference>
<dbReference type="SUPFAM" id="SSF110296">
    <property type="entry name" value="Oligoxyloglucan reducing end-specific cellobiohydrolase"/>
    <property type="match status" value="1"/>
</dbReference>
<proteinExistence type="predicted"/>
<comment type="caution">
    <text evidence="4">The sequence shown here is derived from an EMBL/GenBank/DDBJ whole genome shotgun (WGS) entry which is preliminary data.</text>
</comment>
<dbReference type="InterPro" id="IPR054817">
    <property type="entry name" value="Glycosyl_F510_1955-like"/>
</dbReference>
<keyword evidence="5" id="KW-1185">Reference proteome</keyword>
<dbReference type="PROSITE" id="PS51257">
    <property type="entry name" value="PROKAR_LIPOPROTEIN"/>
    <property type="match status" value="1"/>
</dbReference>